<comment type="caution">
    <text evidence="1">The sequence shown here is derived from an EMBL/GenBank/DDBJ whole genome shotgun (WGS) entry which is preliminary data.</text>
</comment>
<keyword evidence="2" id="KW-1185">Reference proteome</keyword>
<evidence type="ECO:0000313" key="1">
    <source>
        <dbReference type="EMBL" id="MCH6470065.1"/>
    </source>
</evidence>
<dbReference type="RefSeq" id="WP_241053564.1">
    <property type="nucleotide sequence ID" value="NZ_JAKZBV010000001.1"/>
</dbReference>
<dbReference type="Pfam" id="PF01547">
    <property type="entry name" value="SBP_bac_1"/>
    <property type="match status" value="1"/>
</dbReference>
<dbReference type="InterPro" id="IPR006059">
    <property type="entry name" value="SBP"/>
</dbReference>
<dbReference type="PROSITE" id="PS51318">
    <property type="entry name" value="TAT"/>
    <property type="match status" value="1"/>
</dbReference>
<dbReference type="EMBL" id="JAKZBV010000001">
    <property type="protein sequence ID" value="MCH6470065.1"/>
    <property type="molecule type" value="Genomic_DNA"/>
</dbReference>
<dbReference type="SUPFAM" id="SSF53850">
    <property type="entry name" value="Periplasmic binding protein-like II"/>
    <property type="match status" value="1"/>
</dbReference>
<organism evidence="1 2">
    <name type="scientific">Sinomonas terrae</name>
    <dbReference type="NCBI Taxonomy" id="2908838"/>
    <lineage>
        <taxon>Bacteria</taxon>
        <taxon>Bacillati</taxon>
        <taxon>Actinomycetota</taxon>
        <taxon>Actinomycetes</taxon>
        <taxon>Micrococcales</taxon>
        <taxon>Micrococcaceae</taxon>
        <taxon>Sinomonas</taxon>
    </lineage>
</organism>
<sequence length="444" mass="46823">MSESKMSRQGFRSVLASDVSRRSMLGGGAAVLAGIALSACTGGGSGGSSGGGSGSALTLATYDDAPKIPGLKDQLAQFTKQTGIQVNVDDLPGSGAAVYPGKIRTELVGGKGPDVFRTWGGSLGGPFGTSGLAIDLSKYVQQYGWDKIMPSNLMSGMKWNGTQYGLPIYQAAIEAWYSKTAFEKAGISAPPTTYDELLAANDKLVASGQVPLATGGKYGWHLMRLFEYLLEKNAGPDQHDQLLAGKASWDDPVVVQSFTELKQWNDKGYLPKGVMAVDPTQVENTFTTGQYAYTIAGAWVDSAAVQKAKDPSAYGVFELPTGKTPARHSGFVEGYMISASSQNQDGAAKLIDFLAKPATINALQITNSTITAAQPDPSKYPLSASNAKLAASQPFFTIQDQAFPPSLADQYFQVQSQVVQGQMTPAAAAKQMQSVVPNGLKQQQ</sequence>
<protein>
    <submittedName>
        <fullName evidence="1">Extracellular solute-binding protein</fullName>
    </submittedName>
</protein>
<dbReference type="PANTHER" id="PTHR43649">
    <property type="entry name" value="ARABINOSE-BINDING PROTEIN-RELATED"/>
    <property type="match status" value="1"/>
</dbReference>
<dbReference type="Gene3D" id="3.40.190.10">
    <property type="entry name" value="Periplasmic binding protein-like II"/>
    <property type="match status" value="2"/>
</dbReference>
<dbReference type="InterPro" id="IPR050490">
    <property type="entry name" value="Bact_solute-bd_prot1"/>
</dbReference>
<name>A0ABS9U165_9MICC</name>
<evidence type="ECO:0000313" key="2">
    <source>
        <dbReference type="Proteomes" id="UP001202922"/>
    </source>
</evidence>
<accession>A0ABS9U165</accession>
<gene>
    <name evidence="1" type="ORF">L0M17_08755</name>
</gene>
<dbReference type="InterPro" id="IPR006311">
    <property type="entry name" value="TAT_signal"/>
</dbReference>
<reference evidence="1 2" key="1">
    <citation type="submission" date="2022-03" db="EMBL/GenBank/DDBJ databases">
        <title>Sinomonas sp. isolated from a soil.</title>
        <authorList>
            <person name="Han J."/>
            <person name="Kim D.-U."/>
        </authorList>
    </citation>
    <scope>NUCLEOTIDE SEQUENCE [LARGE SCALE GENOMIC DNA]</scope>
    <source>
        <strain evidence="1 2">5-5</strain>
    </source>
</reference>
<dbReference type="Proteomes" id="UP001202922">
    <property type="component" value="Unassembled WGS sequence"/>
</dbReference>
<proteinExistence type="predicted"/>